<dbReference type="EMBL" id="BGPR01002639">
    <property type="protein sequence ID" value="GBM76666.1"/>
    <property type="molecule type" value="Genomic_DNA"/>
</dbReference>
<name>A0A4Y2II61_ARAVE</name>
<feature type="non-terminal residue" evidence="1">
    <location>
        <position position="1"/>
    </location>
</feature>
<accession>A0A4Y2II61</accession>
<evidence type="ECO:0000313" key="2">
    <source>
        <dbReference type="Proteomes" id="UP000499080"/>
    </source>
</evidence>
<dbReference type="Proteomes" id="UP000499080">
    <property type="component" value="Unassembled WGS sequence"/>
</dbReference>
<dbReference type="AlphaFoldDB" id="A0A4Y2II61"/>
<keyword evidence="2" id="KW-1185">Reference proteome</keyword>
<gene>
    <name evidence="1" type="ORF">AVEN_48789_1</name>
</gene>
<sequence>KMLLHVWSYSTASEREPKEAANLTAYPFVYSTLSLLLRLSPSRQQ</sequence>
<reference evidence="1 2" key="1">
    <citation type="journal article" date="2019" name="Sci. Rep.">
        <title>Orb-weaving spider Araneus ventricosus genome elucidates the spidroin gene catalogue.</title>
        <authorList>
            <person name="Kono N."/>
            <person name="Nakamura H."/>
            <person name="Ohtoshi R."/>
            <person name="Moran D.A.P."/>
            <person name="Shinohara A."/>
            <person name="Yoshida Y."/>
            <person name="Fujiwara M."/>
            <person name="Mori M."/>
            <person name="Tomita M."/>
            <person name="Arakawa K."/>
        </authorList>
    </citation>
    <scope>NUCLEOTIDE SEQUENCE [LARGE SCALE GENOMIC DNA]</scope>
</reference>
<proteinExistence type="predicted"/>
<comment type="caution">
    <text evidence="1">The sequence shown here is derived from an EMBL/GenBank/DDBJ whole genome shotgun (WGS) entry which is preliminary data.</text>
</comment>
<protein>
    <submittedName>
        <fullName evidence="1">Uncharacterized protein</fullName>
    </submittedName>
</protein>
<evidence type="ECO:0000313" key="1">
    <source>
        <dbReference type="EMBL" id="GBM76666.1"/>
    </source>
</evidence>
<organism evidence="1 2">
    <name type="scientific">Araneus ventricosus</name>
    <name type="common">Orbweaver spider</name>
    <name type="synonym">Epeira ventricosa</name>
    <dbReference type="NCBI Taxonomy" id="182803"/>
    <lineage>
        <taxon>Eukaryota</taxon>
        <taxon>Metazoa</taxon>
        <taxon>Ecdysozoa</taxon>
        <taxon>Arthropoda</taxon>
        <taxon>Chelicerata</taxon>
        <taxon>Arachnida</taxon>
        <taxon>Araneae</taxon>
        <taxon>Araneomorphae</taxon>
        <taxon>Entelegynae</taxon>
        <taxon>Araneoidea</taxon>
        <taxon>Araneidae</taxon>
        <taxon>Araneus</taxon>
    </lineage>
</organism>